<name>A0ABW0RW73_9BURK</name>
<evidence type="ECO:0000313" key="2">
    <source>
        <dbReference type="EMBL" id="MFC5548906.1"/>
    </source>
</evidence>
<reference evidence="3" key="1">
    <citation type="journal article" date="2019" name="Int. J. Syst. Evol. Microbiol.">
        <title>The Global Catalogue of Microorganisms (GCM) 10K type strain sequencing project: providing services to taxonomists for standard genome sequencing and annotation.</title>
        <authorList>
            <consortium name="The Broad Institute Genomics Platform"/>
            <consortium name="The Broad Institute Genome Sequencing Center for Infectious Disease"/>
            <person name="Wu L."/>
            <person name="Ma J."/>
        </authorList>
    </citation>
    <scope>NUCLEOTIDE SEQUENCE [LARGE SCALE GENOMIC DNA]</scope>
    <source>
        <strain evidence="3">CGMCC 4.5798</strain>
    </source>
</reference>
<proteinExistence type="predicted"/>
<keyword evidence="3" id="KW-1185">Reference proteome</keyword>
<evidence type="ECO:0000256" key="1">
    <source>
        <dbReference type="SAM" id="SignalP"/>
    </source>
</evidence>
<feature type="signal peptide" evidence="1">
    <location>
        <begin position="1"/>
        <end position="24"/>
    </location>
</feature>
<protein>
    <submittedName>
        <fullName evidence="2">Uncharacterized protein</fullName>
    </submittedName>
</protein>
<keyword evidence="1" id="KW-0732">Signal</keyword>
<dbReference type="RefSeq" id="WP_379770234.1">
    <property type="nucleotide sequence ID" value="NZ_JBHSMZ010000006.1"/>
</dbReference>
<sequence length="166" mass="18374">MNKQFIKPALACGLALAFAQAAQAGDLFTKIDAAPRREFWIDSGFATWHFDRDKDLNGANWGLGAEYRFSGTMAATAGRFYNSDRDYSNYAGVIWQPYAIGPVRVGAAIAAFNGYPHMRDGGWFPAAIPTLTYEYQRVGVNVGIIPSYKDRLYGGISVQLKIKLFE</sequence>
<dbReference type="Gene3D" id="2.40.160.20">
    <property type="match status" value="1"/>
</dbReference>
<organism evidence="2 3">
    <name type="scientific">Massilia aerilata</name>
    <dbReference type="NCBI Taxonomy" id="453817"/>
    <lineage>
        <taxon>Bacteria</taxon>
        <taxon>Pseudomonadati</taxon>
        <taxon>Pseudomonadota</taxon>
        <taxon>Betaproteobacteria</taxon>
        <taxon>Burkholderiales</taxon>
        <taxon>Oxalobacteraceae</taxon>
        <taxon>Telluria group</taxon>
        <taxon>Massilia</taxon>
    </lineage>
</organism>
<comment type="caution">
    <text evidence="2">The sequence shown here is derived from an EMBL/GenBank/DDBJ whole genome shotgun (WGS) entry which is preliminary data.</text>
</comment>
<feature type="chain" id="PRO_5047461305" evidence="1">
    <location>
        <begin position="25"/>
        <end position="166"/>
    </location>
</feature>
<accession>A0ABW0RW73</accession>
<dbReference type="Proteomes" id="UP001596086">
    <property type="component" value="Unassembled WGS sequence"/>
</dbReference>
<evidence type="ECO:0000313" key="3">
    <source>
        <dbReference type="Proteomes" id="UP001596086"/>
    </source>
</evidence>
<dbReference type="EMBL" id="JBHSMZ010000006">
    <property type="protein sequence ID" value="MFC5548906.1"/>
    <property type="molecule type" value="Genomic_DNA"/>
</dbReference>
<gene>
    <name evidence="2" type="ORF">ACFPO9_10295</name>
</gene>